<name>A0ABR9XVM3_9STAP</name>
<dbReference type="Proteomes" id="UP000647980">
    <property type="component" value="Unassembled WGS sequence"/>
</dbReference>
<proteinExistence type="predicted"/>
<organism evidence="2 3">
    <name type="scientific">Jeotgalicoccus nanhaiensis</name>
    <dbReference type="NCBI Taxonomy" id="568603"/>
    <lineage>
        <taxon>Bacteria</taxon>
        <taxon>Bacillati</taxon>
        <taxon>Bacillota</taxon>
        <taxon>Bacilli</taxon>
        <taxon>Bacillales</taxon>
        <taxon>Staphylococcaceae</taxon>
        <taxon>Jeotgalicoccus</taxon>
    </lineage>
</organism>
<protein>
    <recommendedName>
        <fullName evidence="1">ApeA N-terminal domain-containing protein</fullName>
    </recommendedName>
</protein>
<comment type="caution">
    <text evidence="2">The sequence shown here is derived from an EMBL/GenBank/DDBJ whole genome shotgun (WGS) entry which is preliminary data.</text>
</comment>
<reference evidence="2 3" key="1">
    <citation type="submission" date="2020-10" db="EMBL/GenBank/DDBJ databases">
        <title>Mouse Oral microbiota.</title>
        <authorList>
            <person name="Joseph S."/>
            <person name="Aduse-Opoku J."/>
        </authorList>
    </citation>
    <scope>NUCLEOTIDE SEQUENCE [LARGE SCALE GENOMIC DNA]</scope>
    <source>
        <strain evidence="2 3">19428wE5_W307</strain>
    </source>
</reference>
<accession>A0ABR9XVM3</accession>
<feature type="domain" description="ApeA N-terminal" evidence="1">
    <location>
        <begin position="15"/>
        <end position="254"/>
    </location>
</feature>
<dbReference type="InterPro" id="IPR041223">
    <property type="entry name" value="ApeA_NTD"/>
</dbReference>
<sequence length="420" mass="49857">MKFKKMVMTDNCLTHGLCYFNGKENPVSGVLEYDNNQINLSYVRKHFFMDQEEDNYSQVEFVTSEGEVLRLVNGLVIKQKSNSRNVTTYNVDFQYIMLDLHPEKDMRDSFSVIKFTCTYFKDIFSNSPFRFISHNRETFYKEIKADVNGTLGICLLNPKIEISDKITAHEKNQEGGNVLSYSYTPYIRVKFFEDFELNNLMSEVIRLKNLFSFLMDSKILVEELFISSGDKTYKIFWSNEKDVNISMKTYKLNSDVRPLVKKHFAEIVSNFYLQEELFDDLFDTYINNLYKPIYADDYLVSQIIILEGLYIRFKVGPKNVRLKNMLENIIEETYELESATFNSTIKIDDSIINFLKEFRHYHSHLYERHRKPATDLDLYELALTLKEIIHEFISSKLYYSNQSYKAKQYEFEQLPRKIEE</sequence>
<evidence type="ECO:0000313" key="3">
    <source>
        <dbReference type="Proteomes" id="UP000647980"/>
    </source>
</evidence>
<gene>
    <name evidence="2" type="ORF">IR135_02220</name>
</gene>
<keyword evidence="3" id="KW-1185">Reference proteome</keyword>
<dbReference type="RefSeq" id="WP_135096303.1">
    <property type="nucleotide sequence ID" value="NZ_JADGLW010000001.1"/>
</dbReference>
<evidence type="ECO:0000313" key="2">
    <source>
        <dbReference type="EMBL" id="MBF0753073.1"/>
    </source>
</evidence>
<dbReference type="Pfam" id="PF18862">
    <property type="entry name" value="ApeA_NTD1"/>
    <property type="match status" value="1"/>
</dbReference>
<evidence type="ECO:0000259" key="1">
    <source>
        <dbReference type="Pfam" id="PF18862"/>
    </source>
</evidence>
<dbReference type="EMBL" id="JADGLW010000001">
    <property type="protein sequence ID" value="MBF0753073.1"/>
    <property type="molecule type" value="Genomic_DNA"/>
</dbReference>